<proteinExistence type="inferred from homology"/>
<dbReference type="InterPro" id="IPR008909">
    <property type="entry name" value="DALR_anticod-bd"/>
</dbReference>
<dbReference type="SUPFAM" id="SSF52374">
    <property type="entry name" value="Nucleotidylyl transferase"/>
    <property type="match status" value="1"/>
</dbReference>
<dbReference type="GO" id="GO:0006420">
    <property type="term" value="P:arginyl-tRNA aminoacylation"/>
    <property type="evidence" value="ECO:0007669"/>
    <property type="project" value="InterPro"/>
</dbReference>
<name>A0AAD9UCU3_RIDPI</name>
<dbReference type="InterPro" id="IPR014729">
    <property type="entry name" value="Rossmann-like_a/b/a_fold"/>
</dbReference>
<organism evidence="11 12">
    <name type="scientific">Ridgeia piscesae</name>
    <name type="common">Tubeworm</name>
    <dbReference type="NCBI Taxonomy" id="27915"/>
    <lineage>
        <taxon>Eukaryota</taxon>
        <taxon>Metazoa</taxon>
        <taxon>Spiralia</taxon>
        <taxon>Lophotrochozoa</taxon>
        <taxon>Annelida</taxon>
        <taxon>Polychaeta</taxon>
        <taxon>Sedentaria</taxon>
        <taxon>Canalipalpata</taxon>
        <taxon>Sabellida</taxon>
        <taxon>Siboglinidae</taxon>
        <taxon>Ridgeia</taxon>
    </lineage>
</organism>
<dbReference type="InterPro" id="IPR035684">
    <property type="entry name" value="ArgRS_core"/>
</dbReference>
<reference evidence="11" key="1">
    <citation type="journal article" date="2023" name="Mol. Biol. Evol.">
        <title>Third-Generation Sequencing Reveals the Adaptive Role of the Epigenome in Three Deep-Sea Polychaetes.</title>
        <authorList>
            <person name="Perez M."/>
            <person name="Aroh O."/>
            <person name="Sun Y."/>
            <person name="Lan Y."/>
            <person name="Juniper S.K."/>
            <person name="Young C.R."/>
            <person name="Angers B."/>
            <person name="Qian P.Y."/>
        </authorList>
    </citation>
    <scope>NUCLEOTIDE SEQUENCE</scope>
    <source>
        <strain evidence="11">R07B-5</strain>
    </source>
</reference>
<evidence type="ECO:0000256" key="9">
    <source>
        <dbReference type="RuleBase" id="RU363038"/>
    </source>
</evidence>
<dbReference type="PANTHER" id="PTHR11956:SF5">
    <property type="entry name" value="ARGININE--TRNA LIGASE, CYTOPLASMIC"/>
    <property type="match status" value="1"/>
</dbReference>
<evidence type="ECO:0000313" key="12">
    <source>
        <dbReference type="Proteomes" id="UP001209878"/>
    </source>
</evidence>
<evidence type="ECO:0000256" key="5">
    <source>
        <dbReference type="ARBA" id="ARBA00022840"/>
    </source>
</evidence>
<keyword evidence="6 9" id="KW-0648">Protein biosynthesis</keyword>
<dbReference type="GO" id="GO:0005524">
    <property type="term" value="F:ATP binding"/>
    <property type="evidence" value="ECO:0007669"/>
    <property type="project" value="UniProtKB-KW"/>
</dbReference>
<feature type="domain" description="DALR anticodon binding" evidence="10">
    <location>
        <begin position="90"/>
        <end position="217"/>
    </location>
</feature>
<evidence type="ECO:0000256" key="8">
    <source>
        <dbReference type="ARBA" id="ARBA00049339"/>
    </source>
</evidence>
<evidence type="ECO:0000313" key="11">
    <source>
        <dbReference type="EMBL" id="KAK2184772.1"/>
    </source>
</evidence>
<evidence type="ECO:0000256" key="7">
    <source>
        <dbReference type="ARBA" id="ARBA00023146"/>
    </source>
</evidence>
<sequence length="217" mass="24579">MLFFRKKFKTRSGDTVRLSTLLDEGVKRSDAKLKEKGRDKELSKAEFDAAKEAVAYGCIKYADLSHNRMHDYVFSFDKMLDDKGNTAVYLLYAYTRIRSIARTAKVSAAELKAAAGDSGALKLEHPQEWKLAKLIAKFPEIVLRIMDDLMLHTLCDYVYELATGFTEFYDACYVVEKDRQTGVIVKVNMERLLLCEATASVMAAAFSILGLRTVERM</sequence>
<evidence type="ECO:0000256" key="1">
    <source>
        <dbReference type="ARBA" id="ARBA00005594"/>
    </source>
</evidence>
<dbReference type="GO" id="GO:0004814">
    <property type="term" value="F:arginine-tRNA ligase activity"/>
    <property type="evidence" value="ECO:0007669"/>
    <property type="project" value="UniProtKB-EC"/>
</dbReference>
<dbReference type="Pfam" id="PF05746">
    <property type="entry name" value="DALR_1"/>
    <property type="match status" value="1"/>
</dbReference>
<dbReference type="Gene3D" id="1.10.730.10">
    <property type="entry name" value="Isoleucyl-tRNA Synthetase, Domain 1"/>
    <property type="match status" value="1"/>
</dbReference>
<evidence type="ECO:0000256" key="4">
    <source>
        <dbReference type="ARBA" id="ARBA00022741"/>
    </source>
</evidence>
<dbReference type="InterPro" id="IPR009080">
    <property type="entry name" value="tRNAsynth_Ia_anticodon-bd"/>
</dbReference>
<dbReference type="AlphaFoldDB" id="A0AAD9UCU3"/>
<dbReference type="Pfam" id="PF00750">
    <property type="entry name" value="tRNA-synt_1d"/>
    <property type="match status" value="1"/>
</dbReference>
<keyword evidence="5 9" id="KW-0067">ATP-binding</keyword>
<gene>
    <name evidence="11" type="ORF">NP493_253g02041</name>
</gene>
<evidence type="ECO:0000256" key="6">
    <source>
        <dbReference type="ARBA" id="ARBA00022917"/>
    </source>
</evidence>
<keyword evidence="3 9" id="KW-0436">Ligase</keyword>
<evidence type="ECO:0000256" key="2">
    <source>
        <dbReference type="ARBA" id="ARBA00012837"/>
    </source>
</evidence>
<dbReference type="SMART" id="SM00836">
    <property type="entry name" value="DALR_1"/>
    <property type="match status" value="1"/>
</dbReference>
<dbReference type="InterPro" id="IPR001278">
    <property type="entry name" value="Arg-tRNA-ligase"/>
</dbReference>
<dbReference type="Gene3D" id="3.40.50.620">
    <property type="entry name" value="HUPs"/>
    <property type="match status" value="1"/>
</dbReference>
<comment type="catalytic activity">
    <reaction evidence="8">
        <text>tRNA(Arg) + L-arginine + ATP = L-arginyl-tRNA(Arg) + AMP + diphosphate</text>
        <dbReference type="Rhea" id="RHEA:20301"/>
        <dbReference type="Rhea" id="RHEA-COMP:9658"/>
        <dbReference type="Rhea" id="RHEA-COMP:9673"/>
        <dbReference type="ChEBI" id="CHEBI:30616"/>
        <dbReference type="ChEBI" id="CHEBI:32682"/>
        <dbReference type="ChEBI" id="CHEBI:33019"/>
        <dbReference type="ChEBI" id="CHEBI:78442"/>
        <dbReference type="ChEBI" id="CHEBI:78513"/>
        <dbReference type="ChEBI" id="CHEBI:456215"/>
        <dbReference type="EC" id="6.1.1.19"/>
    </reaction>
</comment>
<keyword evidence="12" id="KW-1185">Reference proteome</keyword>
<dbReference type="EC" id="6.1.1.19" evidence="2"/>
<keyword evidence="4 9" id="KW-0547">Nucleotide-binding</keyword>
<dbReference type="SUPFAM" id="SSF47323">
    <property type="entry name" value="Anticodon-binding domain of a subclass of class I aminoacyl-tRNA synthetases"/>
    <property type="match status" value="1"/>
</dbReference>
<dbReference type="EMBL" id="JAODUO010000253">
    <property type="protein sequence ID" value="KAK2184772.1"/>
    <property type="molecule type" value="Genomic_DNA"/>
</dbReference>
<dbReference type="PANTHER" id="PTHR11956">
    <property type="entry name" value="ARGINYL-TRNA SYNTHETASE"/>
    <property type="match status" value="1"/>
</dbReference>
<accession>A0AAD9UCU3</accession>
<comment type="similarity">
    <text evidence="1 9">Belongs to the class-I aminoacyl-tRNA synthetase family.</text>
</comment>
<evidence type="ECO:0000259" key="10">
    <source>
        <dbReference type="SMART" id="SM00836"/>
    </source>
</evidence>
<dbReference type="FunFam" id="1.10.730.10:FF:000064">
    <property type="entry name" value="Probable arginine--tRNA ligase, cytoplasmic"/>
    <property type="match status" value="1"/>
</dbReference>
<dbReference type="Proteomes" id="UP001209878">
    <property type="component" value="Unassembled WGS sequence"/>
</dbReference>
<protein>
    <recommendedName>
        <fullName evidence="2">arginine--tRNA ligase</fullName>
        <ecNumber evidence="2">6.1.1.19</ecNumber>
    </recommendedName>
</protein>
<comment type="caution">
    <text evidence="11">The sequence shown here is derived from an EMBL/GenBank/DDBJ whole genome shotgun (WGS) entry which is preliminary data.</text>
</comment>
<keyword evidence="7 9" id="KW-0030">Aminoacyl-tRNA synthetase</keyword>
<evidence type="ECO:0000256" key="3">
    <source>
        <dbReference type="ARBA" id="ARBA00022598"/>
    </source>
</evidence>